<dbReference type="SUPFAM" id="SSF51126">
    <property type="entry name" value="Pectin lyase-like"/>
    <property type="match status" value="1"/>
</dbReference>
<dbReference type="PROSITE" id="PS51257">
    <property type="entry name" value="PROKAR_LIPOPROTEIN"/>
    <property type="match status" value="1"/>
</dbReference>
<dbReference type="RefSeq" id="WP_184423698.1">
    <property type="nucleotide sequence ID" value="NZ_AP027362.1"/>
</dbReference>
<protein>
    <recommendedName>
        <fullName evidence="2">PDZ domain-containing protein</fullName>
    </recommendedName>
</protein>
<accession>A0A7X0NG85</accession>
<dbReference type="Gene3D" id="2.30.42.10">
    <property type="match status" value="1"/>
</dbReference>
<dbReference type="SMART" id="SM00710">
    <property type="entry name" value="PbH1"/>
    <property type="match status" value="3"/>
</dbReference>
<evidence type="ECO:0000256" key="1">
    <source>
        <dbReference type="SAM" id="SignalP"/>
    </source>
</evidence>
<evidence type="ECO:0000313" key="4">
    <source>
        <dbReference type="Proteomes" id="UP000537141"/>
    </source>
</evidence>
<dbReference type="PANTHER" id="PTHR36453">
    <property type="entry name" value="SECRETED PROTEIN-RELATED"/>
    <property type="match status" value="1"/>
</dbReference>
<dbReference type="InterPro" id="IPR012334">
    <property type="entry name" value="Pectin_lyas_fold"/>
</dbReference>
<dbReference type="PROSITE" id="PS50106">
    <property type="entry name" value="PDZ"/>
    <property type="match status" value="1"/>
</dbReference>
<dbReference type="AlphaFoldDB" id="A0A7X0NG85"/>
<feature type="signal peptide" evidence="1">
    <location>
        <begin position="1"/>
        <end position="20"/>
    </location>
</feature>
<dbReference type="InterPro" id="IPR036034">
    <property type="entry name" value="PDZ_sf"/>
</dbReference>
<feature type="chain" id="PRO_5031144669" description="PDZ domain-containing protein" evidence="1">
    <location>
        <begin position="21"/>
        <end position="799"/>
    </location>
</feature>
<dbReference type="Gene3D" id="2.160.20.10">
    <property type="entry name" value="Single-stranded right-handed beta-helix, Pectin lyase-like"/>
    <property type="match status" value="2"/>
</dbReference>
<organism evidence="3 4">
    <name type="scientific">Thalassotalea piscium</name>
    <dbReference type="NCBI Taxonomy" id="1230533"/>
    <lineage>
        <taxon>Bacteria</taxon>
        <taxon>Pseudomonadati</taxon>
        <taxon>Pseudomonadota</taxon>
        <taxon>Gammaproteobacteria</taxon>
        <taxon>Alteromonadales</taxon>
        <taxon>Colwelliaceae</taxon>
        <taxon>Thalassotalea</taxon>
    </lineage>
</organism>
<gene>
    <name evidence="3" type="ORF">HNQ55_001390</name>
</gene>
<evidence type="ECO:0000313" key="3">
    <source>
        <dbReference type="EMBL" id="MBB6542890.1"/>
    </source>
</evidence>
<feature type="domain" description="PDZ" evidence="2">
    <location>
        <begin position="712"/>
        <end position="750"/>
    </location>
</feature>
<dbReference type="PANTHER" id="PTHR36453:SF1">
    <property type="entry name" value="RIGHT HANDED BETA HELIX DOMAIN-CONTAINING PROTEIN"/>
    <property type="match status" value="1"/>
</dbReference>
<dbReference type="InterPro" id="IPR011050">
    <property type="entry name" value="Pectin_lyase_fold/virulence"/>
</dbReference>
<dbReference type="InterPro" id="IPR039448">
    <property type="entry name" value="Beta_helix"/>
</dbReference>
<dbReference type="InterPro" id="IPR001478">
    <property type="entry name" value="PDZ"/>
</dbReference>
<reference evidence="3 4" key="1">
    <citation type="submission" date="2020-08" db="EMBL/GenBank/DDBJ databases">
        <title>Genomic Encyclopedia of Type Strains, Phase IV (KMG-IV): sequencing the most valuable type-strain genomes for metagenomic binning, comparative biology and taxonomic classification.</title>
        <authorList>
            <person name="Goeker M."/>
        </authorList>
    </citation>
    <scope>NUCLEOTIDE SEQUENCE [LARGE SCALE GENOMIC DNA]</scope>
    <source>
        <strain evidence="3 4">DSM 26287</strain>
    </source>
</reference>
<name>A0A7X0NG85_9GAMM</name>
<sequence>MRIFLFLISFFLISCSPVHNNVQEKATSVADNSEFLMAYPDGQIPQNGLSLTDALQKAKALLSSNKSVKLTLTSGTYYLTKPIMLGPEFSGTKEQPFIISAEEKGKVTLSAAKLLDLNWQPHNQLMKAQLTVENIDQLYINGKKQIRARYPNFDASVQVFNGYAADAISLERIATWKNPVGGFVHALHEGRWGGMHYQIEGVDEKGELKLNGGFQNNRYSPLHKKYRYVENIFEELDAPGEWYFDKDTLTLYFYPPQGMDLANSQIEISQLDQIIVLQGDSTNPVKHINIQGITFTQTKQTFMKTNEPLLRSDWAIYRGGAILMDGTENISVTNNTFYNLGGNAIFVSNYNRHANIASNEIFDIGASAISFVGSATAVRSPSFEYHEFVEIADMDMELGPKNENYPSKSIATDNLIFDIGQVEKQVAGVQLSMSSDITVSHNSIYRVPRAGINVSEGTWGGHILEYNDVFETVLETGDHGAFNSWGRDRFWHPTRPEMDKLAKTHPDLYKADVLSPIIIRNNRFQCDHGWDIDLDDGSSNYKIYNNVALSGGLKLREGFNRTVENNIILNNSFHPHVWFENSDDTFRHNIILASHKPILNNFWGNEIDKNFFTTEQALLKAQKLGLDSNSKFGDPLFIAPENGNYQVSEESLALTVGFKNFPMDQFGVKSEHLKRKAEKPEFPNLYLNNNDAANSNEMDLFGATFKSVTTLGEQSALGIPEIAGALIINIVPNGKAALGGLKKGDVILRVIDSEFGGADKIIAISDLLTSYRSRKWRGHLEVVIMRNQKEQHLEINLLD</sequence>
<dbReference type="SUPFAM" id="SSF50156">
    <property type="entry name" value="PDZ domain-like"/>
    <property type="match status" value="1"/>
</dbReference>
<keyword evidence="4" id="KW-1185">Reference proteome</keyword>
<evidence type="ECO:0000259" key="2">
    <source>
        <dbReference type="PROSITE" id="PS50106"/>
    </source>
</evidence>
<comment type="caution">
    <text evidence="3">The sequence shown here is derived from an EMBL/GenBank/DDBJ whole genome shotgun (WGS) entry which is preliminary data.</text>
</comment>
<proteinExistence type="predicted"/>
<keyword evidence="1" id="KW-0732">Signal</keyword>
<dbReference type="EMBL" id="JACHHU010000008">
    <property type="protein sequence ID" value="MBB6542890.1"/>
    <property type="molecule type" value="Genomic_DNA"/>
</dbReference>
<dbReference type="InterPro" id="IPR006626">
    <property type="entry name" value="PbH1"/>
</dbReference>
<dbReference type="Pfam" id="PF13229">
    <property type="entry name" value="Beta_helix"/>
    <property type="match status" value="1"/>
</dbReference>
<dbReference type="Proteomes" id="UP000537141">
    <property type="component" value="Unassembled WGS sequence"/>
</dbReference>